<comment type="caution">
    <text evidence="1">The sequence shown here is derived from an EMBL/GenBank/DDBJ whole genome shotgun (WGS) entry which is preliminary data.</text>
</comment>
<evidence type="ECO:0000313" key="2">
    <source>
        <dbReference type="Proteomes" id="UP001234297"/>
    </source>
</evidence>
<keyword evidence="2" id="KW-1185">Reference proteome</keyword>
<accession>A0ACC2MXK6</accession>
<organism evidence="1 2">
    <name type="scientific">Persea americana</name>
    <name type="common">Avocado</name>
    <dbReference type="NCBI Taxonomy" id="3435"/>
    <lineage>
        <taxon>Eukaryota</taxon>
        <taxon>Viridiplantae</taxon>
        <taxon>Streptophyta</taxon>
        <taxon>Embryophyta</taxon>
        <taxon>Tracheophyta</taxon>
        <taxon>Spermatophyta</taxon>
        <taxon>Magnoliopsida</taxon>
        <taxon>Magnoliidae</taxon>
        <taxon>Laurales</taxon>
        <taxon>Lauraceae</taxon>
        <taxon>Persea</taxon>
    </lineage>
</organism>
<dbReference type="EMBL" id="CM056809">
    <property type="protein sequence ID" value="KAJ8650470.1"/>
    <property type="molecule type" value="Genomic_DNA"/>
</dbReference>
<sequence>MQESGYPPSQKLYRSVICCLCRTGNLQQVLNLLDMLFSHDESEGDKSRRIFNYFIDGAGDALKPELAREVFERMSLRGIQPNMDTNILMLLSYLKSNHISDALNFFNDLANKHEPSVRLYNIMILGLCKAGKPDHALEMWREVREGGVVSSLHCYEELVHVLCTGGDYDMTIKVLNDFQKTRLNVSSFIGNTILSHTLKKPELNRAWVRSSALDGEELMLGQLVGAFSDGIRVREHLDSLEEVVEQFFRINIFTCNMLLRELTMEGRMDYVCNLFHRICKKGHLPDKRTYDIIVHGFFKHGRREEAESHTVHDDQLNRLKLEWGFVMFKVDVCSYLQLNGCFAG</sequence>
<name>A0ACC2MXK6_PERAE</name>
<protein>
    <submittedName>
        <fullName evidence="1">Uncharacterized protein</fullName>
    </submittedName>
</protein>
<proteinExistence type="predicted"/>
<evidence type="ECO:0000313" key="1">
    <source>
        <dbReference type="EMBL" id="KAJ8650470.1"/>
    </source>
</evidence>
<reference evidence="1 2" key="1">
    <citation type="journal article" date="2022" name="Hortic Res">
        <title>A haplotype resolved chromosomal level avocado genome allows analysis of novel avocado genes.</title>
        <authorList>
            <person name="Nath O."/>
            <person name="Fletcher S.J."/>
            <person name="Hayward A."/>
            <person name="Shaw L.M."/>
            <person name="Masouleh A.K."/>
            <person name="Furtado A."/>
            <person name="Henry R.J."/>
            <person name="Mitter N."/>
        </authorList>
    </citation>
    <scope>NUCLEOTIDE SEQUENCE [LARGE SCALE GENOMIC DNA]</scope>
    <source>
        <strain evidence="2">cv. Hass</strain>
    </source>
</reference>
<gene>
    <name evidence="1" type="ORF">MRB53_003493</name>
</gene>
<dbReference type="Proteomes" id="UP001234297">
    <property type="component" value="Chromosome 1"/>
</dbReference>